<feature type="transmembrane region" description="Helical" evidence="8">
    <location>
        <begin position="489"/>
        <end position="508"/>
    </location>
</feature>
<comment type="similarity">
    <text evidence="8">Belongs to the binding-protein-dependent transport system permease family.</text>
</comment>
<dbReference type="SUPFAM" id="SSF161098">
    <property type="entry name" value="MetI-like"/>
    <property type="match status" value="2"/>
</dbReference>
<dbReference type="AlphaFoldDB" id="A0A1R4FFA7"/>
<evidence type="ECO:0000256" key="6">
    <source>
        <dbReference type="ARBA" id="ARBA00022989"/>
    </source>
</evidence>
<dbReference type="Gene3D" id="1.10.3720.10">
    <property type="entry name" value="MetI-like"/>
    <property type="match status" value="2"/>
</dbReference>
<evidence type="ECO:0000256" key="2">
    <source>
        <dbReference type="ARBA" id="ARBA00022448"/>
    </source>
</evidence>
<feature type="domain" description="ABC transmembrane type-1" evidence="9">
    <location>
        <begin position="315"/>
        <end position="507"/>
    </location>
</feature>
<gene>
    <name evidence="10" type="ORF">FM101_03685</name>
</gene>
<dbReference type="GO" id="GO:0055085">
    <property type="term" value="P:transmembrane transport"/>
    <property type="evidence" value="ECO:0007669"/>
    <property type="project" value="InterPro"/>
</dbReference>
<accession>A0A1R4FFA7</accession>
<evidence type="ECO:0000256" key="4">
    <source>
        <dbReference type="ARBA" id="ARBA00022519"/>
    </source>
</evidence>
<comment type="subcellular location">
    <subcellularLocation>
        <location evidence="1">Cell inner membrane</location>
        <topology evidence="1">Multi-pass membrane protein</topology>
    </subcellularLocation>
    <subcellularLocation>
        <location evidence="8">Cell membrane</location>
        <topology evidence="8">Multi-pass membrane protein</topology>
    </subcellularLocation>
</comment>
<keyword evidence="11" id="KW-1185">Reference proteome</keyword>
<dbReference type="PANTHER" id="PTHR43357:SF3">
    <property type="entry name" value="FE(3+)-TRANSPORT SYSTEM PERMEASE PROTEIN FBPB 2"/>
    <property type="match status" value="1"/>
</dbReference>
<evidence type="ECO:0000313" key="11">
    <source>
        <dbReference type="Proteomes" id="UP000195913"/>
    </source>
</evidence>
<feature type="transmembrane region" description="Helical" evidence="8">
    <location>
        <begin position="120"/>
        <end position="141"/>
    </location>
</feature>
<feature type="transmembrane region" description="Helical" evidence="8">
    <location>
        <begin position="12"/>
        <end position="36"/>
    </location>
</feature>
<dbReference type="InterPro" id="IPR000515">
    <property type="entry name" value="MetI-like"/>
</dbReference>
<keyword evidence="6 8" id="KW-1133">Transmembrane helix</keyword>
<evidence type="ECO:0000313" key="10">
    <source>
        <dbReference type="EMBL" id="SJM54569.1"/>
    </source>
</evidence>
<protein>
    <submittedName>
        <fullName evidence="10">Ferric iron ABC transporter, permease protein</fullName>
    </submittedName>
</protein>
<keyword evidence="2 8" id="KW-0813">Transport</keyword>
<dbReference type="Proteomes" id="UP000195913">
    <property type="component" value="Unassembled WGS sequence"/>
</dbReference>
<dbReference type="PROSITE" id="PS50928">
    <property type="entry name" value="ABC_TM1"/>
    <property type="match status" value="2"/>
</dbReference>
<organism evidence="10 11">
    <name type="scientific">Arthrobacter rhombi</name>
    <dbReference type="NCBI Taxonomy" id="71253"/>
    <lineage>
        <taxon>Bacteria</taxon>
        <taxon>Bacillati</taxon>
        <taxon>Actinomycetota</taxon>
        <taxon>Actinomycetes</taxon>
        <taxon>Micrococcales</taxon>
        <taxon>Micrococcaceae</taxon>
        <taxon>Arthrobacter</taxon>
    </lineage>
</organism>
<feature type="domain" description="ABC transmembrane type-1" evidence="9">
    <location>
        <begin position="52"/>
        <end position="242"/>
    </location>
</feature>
<evidence type="ECO:0000259" key="9">
    <source>
        <dbReference type="PROSITE" id="PS50928"/>
    </source>
</evidence>
<evidence type="ECO:0000256" key="7">
    <source>
        <dbReference type="ARBA" id="ARBA00023136"/>
    </source>
</evidence>
<keyword evidence="4" id="KW-0997">Cell inner membrane</keyword>
<evidence type="ECO:0000256" key="3">
    <source>
        <dbReference type="ARBA" id="ARBA00022475"/>
    </source>
</evidence>
<dbReference type="EMBL" id="FUHW01000016">
    <property type="protein sequence ID" value="SJM54569.1"/>
    <property type="molecule type" value="Genomic_DNA"/>
</dbReference>
<feature type="transmembrane region" description="Helical" evidence="8">
    <location>
        <begin position="355"/>
        <end position="374"/>
    </location>
</feature>
<feature type="transmembrane region" description="Helical" evidence="8">
    <location>
        <begin position="380"/>
        <end position="399"/>
    </location>
</feature>
<reference evidence="10 11" key="1">
    <citation type="submission" date="2017-02" db="EMBL/GenBank/DDBJ databases">
        <authorList>
            <person name="Peterson S.W."/>
        </authorList>
    </citation>
    <scope>NUCLEOTIDE SEQUENCE [LARGE SCALE GENOMIC DNA]</scope>
    <source>
        <strain evidence="10 11">B Ar 00.02</strain>
    </source>
</reference>
<feature type="transmembrane region" description="Helical" evidence="8">
    <location>
        <begin position="311"/>
        <end position="334"/>
    </location>
</feature>
<sequence length="516" mass="54937">MPTRTRKPTATATLAVAVGVLSLLPVSYLFIAGFSFADIRQLFSFPTTVPDIARTIGLTVSVSVLSIVLGVAAATLVVRTDIPGRKLLTVLFAMPLAVPGFVSAYAAYSANLMFFPQADLVTNFGGATAVLSLSLYPYVFLPAVIALRNTDPAQEEVARSLGTRSHAVFGRIVVPQLRPALAGGVLIVALHVLSEYGAMVQLRQRTLTTTIMAEMIDYGDYSSARSISVLLAVFSFGVLLANRAFSGRTVPGSVGSGSVRPPSRWRLRGAKPLVMATALLIPGLALGPTALMTVRGLTSPHRSAVVHWPDVFAAMGSTLGYAGWAALFATILAFPVSWWVSRKPSVSSHLTERSIWVAHSVPNAILALALVFLATRLLPGMYKTAALLVLAYVILYLPLAVSNQRVGMQAALVKYDDVAASLGSGSFRRFFRVSLPLALPGVVTGALLVGLDASKELTTTLMLLPYNSNTLATGLWSTTNGESLDFTAAAPYTLMLVILGSIPVFLIVRRTLRYVR</sequence>
<evidence type="ECO:0000256" key="5">
    <source>
        <dbReference type="ARBA" id="ARBA00022692"/>
    </source>
</evidence>
<feature type="transmembrane region" description="Helical" evidence="8">
    <location>
        <begin position="430"/>
        <end position="451"/>
    </location>
</feature>
<evidence type="ECO:0000256" key="1">
    <source>
        <dbReference type="ARBA" id="ARBA00004429"/>
    </source>
</evidence>
<proteinExistence type="inferred from homology"/>
<feature type="transmembrane region" description="Helical" evidence="8">
    <location>
        <begin position="56"/>
        <end position="78"/>
    </location>
</feature>
<dbReference type="InterPro" id="IPR035906">
    <property type="entry name" value="MetI-like_sf"/>
</dbReference>
<name>A0A1R4FFA7_9MICC</name>
<dbReference type="Pfam" id="PF00528">
    <property type="entry name" value="BPD_transp_1"/>
    <property type="match status" value="2"/>
</dbReference>
<evidence type="ECO:0000256" key="8">
    <source>
        <dbReference type="RuleBase" id="RU363032"/>
    </source>
</evidence>
<feature type="transmembrane region" description="Helical" evidence="8">
    <location>
        <begin position="87"/>
        <end position="108"/>
    </location>
</feature>
<feature type="transmembrane region" description="Helical" evidence="8">
    <location>
        <begin position="222"/>
        <end position="241"/>
    </location>
</feature>
<keyword evidence="7 8" id="KW-0472">Membrane</keyword>
<keyword evidence="3" id="KW-1003">Cell membrane</keyword>
<dbReference type="RefSeq" id="WP_086995604.1">
    <property type="nucleotide sequence ID" value="NZ_FUHW01000016.1"/>
</dbReference>
<feature type="transmembrane region" description="Helical" evidence="8">
    <location>
        <begin position="273"/>
        <end position="291"/>
    </location>
</feature>
<dbReference type="GO" id="GO:0005886">
    <property type="term" value="C:plasma membrane"/>
    <property type="evidence" value="ECO:0007669"/>
    <property type="project" value="UniProtKB-SubCell"/>
</dbReference>
<dbReference type="PANTHER" id="PTHR43357">
    <property type="entry name" value="INNER MEMBRANE ABC TRANSPORTER PERMEASE PROTEIN YDCV"/>
    <property type="match status" value="1"/>
</dbReference>
<keyword evidence="5 8" id="KW-0812">Transmembrane</keyword>
<dbReference type="CDD" id="cd06261">
    <property type="entry name" value="TM_PBP2"/>
    <property type="match status" value="2"/>
</dbReference>